<evidence type="ECO:0000313" key="1">
    <source>
        <dbReference type="EMBL" id="EDM26144.1"/>
    </source>
</evidence>
<protein>
    <submittedName>
        <fullName evidence="1">Uncharacterized protein</fullName>
    </submittedName>
</protein>
<keyword evidence="2" id="KW-1185">Reference proteome</keyword>
<name>A6DQ93_9BACT</name>
<organism evidence="1 2">
    <name type="scientific">Lentisphaera araneosa HTCC2155</name>
    <dbReference type="NCBI Taxonomy" id="313628"/>
    <lineage>
        <taxon>Bacteria</taxon>
        <taxon>Pseudomonadati</taxon>
        <taxon>Lentisphaerota</taxon>
        <taxon>Lentisphaeria</taxon>
        <taxon>Lentisphaerales</taxon>
        <taxon>Lentisphaeraceae</taxon>
        <taxon>Lentisphaera</taxon>
    </lineage>
</organism>
<dbReference type="Proteomes" id="UP000004947">
    <property type="component" value="Unassembled WGS sequence"/>
</dbReference>
<dbReference type="EMBL" id="ABCK01000019">
    <property type="protein sequence ID" value="EDM26144.1"/>
    <property type="molecule type" value="Genomic_DNA"/>
</dbReference>
<reference evidence="1 2" key="1">
    <citation type="journal article" date="2010" name="J. Bacteriol.">
        <title>Genome sequence of Lentisphaera araneosa HTCC2155T, the type species of the order Lentisphaerales in the phylum Lentisphaerae.</title>
        <authorList>
            <person name="Thrash J.C."/>
            <person name="Cho J.C."/>
            <person name="Vergin K.L."/>
            <person name="Morris R.M."/>
            <person name="Giovannoni S.J."/>
        </authorList>
    </citation>
    <scope>NUCLEOTIDE SEQUENCE [LARGE SCALE GENOMIC DNA]</scope>
    <source>
        <strain evidence="1 2">HTCC2155</strain>
    </source>
</reference>
<evidence type="ECO:0000313" key="2">
    <source>
        <dbReference type="Proteomes" id="UP000004947"/>
    </source>
</evidence>
<dbReference type="OrthoDB" id="1633745at2"/>
<dbReference type="STRING" id="313628.LNTAR_16393"/>
<accession>A6DQ93</accession>
<gene>
    <name evidence="1" type="ORF">LNTAR_16393</name>
</gene>
<dbReference type="AlphaFoldDB" id="A6DQ93"/>
<comment type="caution">
    <text evidence="1">The sequence shown here is derived from an EMBL/GenBank/DDBJ whole genome shotgun (WGS) entry which is preliminary data.</text>
</comment>
<sequence length="195" mass="22415">MGAEFNYYTYRGSKSELLEHHRELQVEECEQYGNDTYAGHIGIMPLGVEFVEIKPFASEAEARDYLEAEHCKWDRAMAIPFVGEGNIFDKASQKIMDQCCKAKRELVTLEADLLLKIRRTKSKTIGCKKCGSSISRLYITNTDCPVCGKRESFYSKTQMDRIKRKREKFKSLKSKPLRRTKVQVIHLVGGVPHDL</sequence>
<proteinExistence type="predicted"/>
<dbReference type="RefSeq" id="WP_007280022.1">
    <property type="nucleotide sequence ID" value="NZ_ABCK01000019.1"/>
</dbReference>